<evidence type="ECO:0000256" key="1">
    <source>
        <dbReference type="ARBA" id="ARBA00004141"/>
    </source>
</evidence>
<evidence type="ECO:0000256" key="7">
    <source>
        <dbReference type="SAM" id="MobiDB-lite"/>
    </source>
</evidence>
<feature type="transmembrane region" description="Helical" evidence="8">
    <location>
        <begin position="381"/>
        <end position="405"/>
    </location>
</feature>
<evidence type="ECO:0000313" key="14">
    <source>
        <dbReference type="Proteomes" id="UP000195602"/>
    </source>
</evidence>
<gene>
    <name evidence="13" type="ORF">A9F13_15g01331</name>
</gene>
<dbReference type="EMBL" id="LYUB02000015">
    <property type="protein sequence ID" value="OVF07151.1"/>
    <property type="molecule type" value="Genomic_DNA"/>
</dbReference>
<evidence type="ECO:0000256" key="4">
    <source>
        <dbReference type="ARBA" id="ARBA00022692"/>
    </source>
</evidence>
<protein>
    <submittedName>
        <fullName evidence="13">Phosphate metabolism protein</fullName>
    </submittedName>
</protein>
<keyword evidence="5 8" id="KW-1133">Transmembrane helix</keyword>
<feature type="transmembrane region" description="Helical" evidence="8">
    <location>
        <begin position="631"/>
        <end position="656"/>
    </location>
</feature>
<feature type="region of interest" description="Disordered" evidence="7">
    <location>
        <begin position="747"/>
        <end position="776"/>
    </location>
</feature>
<dbReference type="AlphaFoldDB" id="A0AA91PXF5"/>
<evidence type="ECO:0000259" key="11">
    <source>
        <dbReference type="Pfam" id="PF13967"/>
    </source>
</evidence>
<dbReference type="InterPro" id="IPR027815">
    <property type="entry name" value="CSC1/OSCA1-like_cyt"/>
</dbReference>
<proteinExistence type="inferred from homology"/>
<evidence type="ECO:0000256" key="5">
    <source>
        <dbReference type="ARBA" id="ARBA00022989"/>
    </source>
</evidence>
<dbReference type="Pfam" id="PF02714">
    <property type="entry name" value="RSN1_7TM"/>
    <property type="match status" value="1"/>
</dbReference>
<feature type="domain" description="CSC1/OSCA1-like N-terminal transmembrane" evidence="11">
    <location>
        <begin position="17"/>
        <end position="165"/>
    </location>
</feature>
<keyword evidence="3" id="KW-0813">Transport</keyword>
<feature type="transmembrane region" description="Helical" evidence="8">
    <location>
        <begin position="520"/>
        <end position="550"/>
    </location>
</feature>
<keyword evidence="6 8" id="KW-0472">Membrane</keyword>
<dbReference type="InterPro" id="IPR003864">
    <property type="entry name" value="CSC1/OSCA1-like_7TM"/>
</dbReference>
<feature type="transmembrane region" description="Helical" evidence="8">
    <location>
        <begin position="472"/>
        <end position="500"/>
    </location>
</feature>
<dbReference type="KEGG" id="clus:A9F13_15g01331"/>
<dbReference type="Pfam" id="PF12621">
    <property type="entry name" value="PHM7_ext"/>
    <property type="match status" value="1"/>
</dbReference>
<evidence type="ECO:0000256" key="8">
    <source>
        <dbReference type="SAM" id="Phobius"/>
    </source>
</evidence>
<organism evidence="13 14">
    <name type="scientific">Clavispora lusitaniae</name>
    <name type="common">Candida lusitaniae</name>
    <dbReference type="NCBI Taxonomy" id="36911"/>
    <lineage>
        <taxon>Eukaryota</taxon>
        <taxon>Fungi</taxon>
        <taxon>Dikarya</taxon>
        <taxon>Ascomycota</taxon>
        <taxon>Saccharomycotina</taxon>
        <taxon>Pichiomycetes</taxon>
        <taxon>Metschnikowiaceae</taxon>
        <taxon>Clavispora</taxon>
    </lineage>
</organism>
<feature type="region of interest" description="Disordered" evidence="7">
    <location>
        <begin position="867"/>
        <end position="886"/>
    </location>
</feature>
<dbReference type="PANTHER" id="PTHR13018:SF139">
    <property type="entry name" value="PHOSPHATE METABOLISM PROTEIN 7"/>
    <property type="match status" value="1"/>
</dbReference>
<dbReference type="Pfam" id="PF13967">
    <property type="entry name" value="RSN1_TM"/>
    <property type="match status" value="1"/>
</dbReference>
<feature type="transmembrane region" description="Helical" evidence="8">
    <location>
        <begin position="598"/>
        <end position="619"/>
    </location>
</feature>
<accession>A0AA91PXF5</accession>
<keyword evidence="4 8" id="KW-0812">Transmembrane</keyword>
<evidence type="ECO:0000259" key="10">
    <source>
        <dbReference type="Pfam" id="PF12621"/>
    </source>
</evidence>
<sequence>MSSSSTESNSSTSASQLLSSLIPNLIIFAVFILGFVLLRKKQARVYEPRYTLETVPKDLKPAESPSGLFAWVSNLLKRPQQYLIQQTGPDGYFFLRFLFEFAFICLIGCFITWPILFSVNATNSNHNKQLDMLAIGNVKSKQRYYAHIFVSWVLFGMVIFIIYRELVYYTTFRHALQTTPLYDSLLSSRTLLLTELPESAMTEADLRTFFPTATNIWYARDYSKLEKLHKERAKLAKKYENALTSVLTKAVKMRNKCQKKSKPFPEPSDDINSYLKNGKKRPTHRLKFLIGKKVDTLDYGAERLGELNSEIKKAQGEHKTNLQLPSVFIEFPSQLELQKAYQAIPYNPELKKCGRRSGIAPDDVVWENLSLTSTKRRTKKILANTVLTVTIIFWSIPVAVVGAISNINFITEKLKFLKFINNMPSALMGVITSLLPTVALAILMSLVPPFIKKMGKVSGCLTIQDVERYCQNWYYAFQAVNSFLVVTLASAAISSIQSIIDKPDTALKLLAQKLPKASNFYISYLCLYGLSVSSGLLFQMTALILAQFLGRILDKTPRAKWNRYSSLGSPFFSILYPAYMLVSLIALAYAIIAPLILGFATITFFLIFTAFMYNFIYVLQPNKTDARGRNYPLALFQLFTALYLAEATLVAMFVFGKNWACVALEGFWILVTAVSHVYLKWKFLPLLDTVPISALKYASGDRTFQYPMYDQGLKEIKTEGQNYWEGGNQLGLADSVLDQALPDPKESVLEGKEEETDSNPRSGLVAGEGKGSSDQFIEKPSVGSIGRFFKPKENTFDMVRSTMPAPYFNYIEYNPEFVKTAYEDPAVTEDEPHIWIPKDNLGLSEIEKQKALENGVDCTDADAGFDEKGSVQYYGPPPAYEDPLRV</sequence>
<comment type="subcellular location">
    <subcellularLocation>
        <location evidence="1">Membrane</location>
        <topology evidence="1">Multi-pass membrane protein</topology>
    </subcellularLocation>
</comment>
<dbReference type="Pfam" id="PF14703">
    <property type="entry name" value="PHM7_cyt"/>
    <property type="match status" value="1"/>
</dbReference>
<feature type="domain" description="10TM putative phosphate transporter extracellular tail" evidence="10">
    <location>
        <begin position="788"/>
        <end position="878"/>
    </location>
</feature>
<evidence type="ECO:0000256" key="6">
    <source>
        <dbReference type="ARBA" id="ARBA00023136"/>
    </source>
</evidence>
<dbReference type="InterPro" id="IPR032880">
    <property type="entry name" value="CSC1/OSCA1-like_N"/>
</dbReference>
<dbReference type="InterPro" id="IPR045122">
    <property type="entry name" value="Csc1-like"/>
</dbReference>
<feature type="transmembrane region" description="Helical" evidence="8">
    <location>
        <begin position="144"/>
        <end position="163"/>
    </location>
</feature>
<evidence type="ECO:0000259" key="12">
    <source>
        <dbReference type="Pfam" id="PF14703"/>
    </source>
</evidence>
<dbReference type="GO" id="GO:0005886">
    <property type="term" value="C:plasma membrane"/>
    <property type="evidence" value="ECO:0007669"/>
    <property type="project" value="TreeGrafter"/>
</dbReference>
<feature type="domain" description="CSC1/OSCA1-like 7TM region" evidence="9">
    <location>
        <begin position="379"/>
        <end position="653"/>
    </location>
</feature>
<evidence type="ECO:0000256" key="2">
    <source>
        <dbReference type="ARBA" id="ARBA00007779"/>
    </source>
</evidence>
<comment type="caution">
    <text evidence="13">The sequence shown here is derived from an EMBL/GenBank/DDBJ whole genome shotgun (WGS) entry which is preliminary data.</text>
</comment>
<feature type="transmembrane region" description="Helical" evidence="8">
    <location>
        <begin position="571"/>
        <end position="592"/>
    </location>
</feature>
<feature type="transmembrane region" description="Helical" evidence="8">
    <location>
        <begin position="93"/>
        <end position="116"/>
    </location>
</feature>
<dbReference type="PANTHER" id="PTHR13018">
    <property type="entry name" value="PROBABLE MEMBRANE PROTEIN DUF221-RELATED"/>
    <property type="match status" value="1"/>
</dbReference>
<dbReference type="Proteomes" id="UP000195602">
    <property type="component" value="Unassembled WGS sequence"/>
</dbReference>
<evidence type="ECO:0000313" key="13">
    <source>
        <dbReference type="EMBL" id="OVF07151.1"/>
    </source>
</evidence>
<name>A0AA91PXF5_CLALS</name>
<feature type="transmembrane region" description="Helical" evidence="8">
    <location>
        <begin position="425"/>
        <end position="451"/>
    </location>
</feature>
<evidence type="ECO:0000256" key="3">
    <source>
        <dbReference type="ARBA" id="ARBA00022448"/>
    </source>
</evidence>
<dbReference type="GO" id="GO:0005227">
    <property type="term" value="F:calcium-activated cation channel activity"/>
    <property type="evidence" value="ECO:0007669"/>
    <property type="project" value="InterPro"/>
</dbReference>
<feature type="transmembrane region" description="Helical" evidence="8">
    <location>
        <begin position="20"/>
        <end position="38"/>
    </location>
</feature>
<feature type="domain" description="CSC1/OSCA1-like cytosolic" evidence="12">
    <location>
        <begin position="188"/>
        <end position="368"/>
    </location>
</feature>
<evidence type="ECO:0000259" key="9">
    <source>
        <dbReference type="Pfam" id="PF02714"/>
    </source>
</evidence>
<comment type="similarity">
    <text evidence="2">Belongs to the CSC1 (TC 1.A.17) family.</text>
</comment>
<reference evidence="13 14" key="1">
    <citation type="submission" date="2017-04" db="EMBL/GenBank/DDBJ databases">
        <title>Draft genome of the yeast Clavispora lusitaniae type strain CBS 6936.</title>
        <authorList>
            <person name="Durrens P."/>
            <person name="Klopp C."/>
            <person name="Biteau N."/>
            <person name="Fitton-Ouhabi V."/>
            <person name="Dementhon K."/>
            <person name="Accoceberry I."/>
            <person name="Sherman D.J."/>
            <person name="Noel T."/>
        </authorList>
    </citation>
    <scope>NUCLEOTIDE SEQUENCE [LARGE SCALE GENOMIC DNA]</scope>
    <source>
        <strain evidence="13 14">CBS 6936</strain>
    </source>
</reference>
<dbReference type="InterPro" id="IPR022257">
    <property type="entry name" value="PHM7_ext"/>
</dbReference>